<dbReference type="UniPathway" id="UPA00327"/>
<evidence type="ECO:0000259" key="6">
    <source>
        <dbReference type="Pfam" id="PF13460"/>
    </source>
</evidence>
<evidence type="ECO:0000256" key="5">
    <source>
        <dbReference type="SAM" id="MobiDB-lite"/>
    </source>
</evidence>
<dbReference type="VEuPathDB" id="FungiDB:BDBG_04508"/>
<feature type="compositionally biased region" description="Basic and acidic residues" evidence="5">
    <location>
        <begin position="300"/>
        <end position="312"/>
    </location>
</feature>
<keyword evidence="4" id="KW-0560">Oxidoreductase</keyword>
<dbReference type="Pfam" id="PF13460">
    <property type="entry name" value="NAD_binding_10"/>
    <property type="match status" value="1"/>
</dbReference>
<dbReference type="GO" id="GO:0035835">
    <property type="term" value="P:indole alkaloid biosynthetic process"/>
    <property type="evidence" value="ECO:0007669"/>
    <property type="project" value="UniProtKB-UniPathway"/>
</dbReference>
<dbReference type="InterPro" id="IPR016040">
    <property type="entry name" value="NAD(P)-bd_dom"/>
</dbReference>
<dbReference type="EMBL" id="GG657456">
    <property type="protein sequence ID" value="OAT08912.1"/>
    <property type="molecule type" value="Genomic_DNA"/>
</dbReference>
<reference evidence="8" key="1">
    <citation type="submission" date="2009-02" db="EMBL/GenBank/DDBJ databases">
        <title>The Genome Sequence of Blastomyces dermatitidis strain SLH14081.</title>
        <authorList>
            <consortium name="The Broad Institute Genome Sequencing Platform"/>
            <consortium name="Broad Institute Microbial Sequencing Center."/>
            <person name="Champion M."/>
            <person name="Cuomo C."/>
            <person name="Ma L.-J."/>
            <person name="Henn M.R."/>
            <person name="Klein B."/>
            <person name="Goldman B."/>
            <person name="Young S."/>
            <person name="Kodira C.D."/>
            <person name="Zeng Q."/>
            <person name="Koehrsen M."/>
            <person name="Alvarado L."/>
            <person name="Berlin A.M."/>
            <person name="Heiman D.I."/>
            <person name="Hepburn T.A."/>
            <person name="Saif S."/>
            <person name="Shea T.D."/>
            <person name="Shenoy N."/>
            <person name="Sykes S."/>
            <person name="Galagan J."/>
            <person name="Nusbaum C."/>
            <person name="Birren B."/>
        </authorList>
    </citation>
    <scope>NUCLEOTIDE SEQUENCE</scope>
    <source>
        <strain evidence="8">SLH14081</strain>
    </source>
</reference>
<comment type="similarity">
    <text evidence="2">Belongs to the fgaFS/easG family.</text>
</comment>
<dbReference type="Gene3D" id="3.40.50.720">
    <property type="entry name" value="NAD(P)-binding Rossmann-like Domain"/>
    <property type="match status" value="1"/>
</dbReference>
<proteinExistence type="inferred from homology"/>
<dbReference type="InterPro" id="IPR036291">
    <property type="entry name" value="NAD(P)-bd_dom_sf"/>
</dbReference>
<dbReference type="NCBIfam" id="TIGR03649">
    <property type="entry name" value="ergot_EASG"/>
    <property type="match status" value="1"/>
</dbReference>
<dbReference type="OrthoDB" id="9997102at2759"/>
<evidence type="ECO:0000256" key="2">
    <source>
        <dbReference type="ARBA" id="ARBA00005372"/>
    </source>
</evidence>
<dbReference type="GO" id="GO:0016491">
    <property type="term" value="F:oxidoreductase activity"/>
    <property type="evidence" value="ECO:0007669"/>
    <property type="project" value="UniProtKB-KW"/>
</dbReference>
<feature type="region of interest" description="Disordered" evidence="5">
    <location>
        <begin position="300"/>
        <end position="323"/>
    </location>
</feature>
<protein>
    <submittedName>
        <fullName evidence="7 8">Ergot alkaloid biosynthetic protein A</fullName>
    </submittedName>
</protein>
<keyword evidence="9" id="KW-1185">Reference proteome</keyword>
<dbReference type="Gene3D" id="3.90.25.10">
    <property type="entry name" value="UDP-galactose 4-epimerase, domain 1"/>
    <property type="match status" value="1"/>
</dbReference>
<dbReference type="PANTHER" id="PTHR43162">
    <property type="match status" value="1"/>
</dbReference>
<evidence type="ECO:0000313" key="8">
    <source>
        <dbReference type="EMBL" id="OAT08913.1"/>
    </source>
</evidence>
<name>A0A179UM75_BLAGS</name>
<dbReference type="GeneID" id="8504363"/>
<comment type="pathway">
    <text evidence="1">Alkaloid biosynthesis; ergot alkaloid biosynthesis.</text>
</comment>
<dbReference type="PANTHER" id="PTHR43162:SF1">
    <property type="entry name" value="PRESTALK A DIFFERENTIATION PROTEIN A"/>
    <property type="match status" value="1"/>
</dbReference>
<organism evidence="8 9">
    <name type="scientific">Blastomyces gilchristii (strain SLH14081)</name>
    <name type="common">Blastomyces dermatitidis</name>
    <dbReference type="NCBI Taxonomy" id="559298"/>
    <lineage>
        <taxon>Eukaryota</taxon>
        <taxon>Fungi</taxon>
        <taxon>Dikarya</taxon>
        <taxon>Ascomycota</taxon>
        <taxon>Pezizomycotina</taxon>
        <taxon>Eurotiomycetes</taxon>
        <taxon>Eurotiomycetidae</taxon>
        <taxon>Onygenales</taxon>
        <taxon>Ajellomycetaceae</taxon>
        <taxon>Blastomyces</taxon>
    </lineage>
</organism>
<evidence type="ECO:0000256" key="1">
    <source>
        <dbReference type="ARBA" id="ARBA00005107"/>
    </source>
</evidence>
<accession>A0A179UM75</accession>
<sequence length="323" mass="35435">MTILLLGGRGKTTRRLASILSTCAPEVPFLVASRTSYPSSPYKHVKFDWFDESTWAQPFNAVSTSVSASASASASAVRTEFQYSSSPITGVYIVGPPILDMVPLMKRFIDFARGRGVRRFVLLSSSVLERGGFAMGQVHDYLAGLEENGVKEAEAEAEGGIEWAALRPSWFMENFSEGQHLLSIKEESKIYSATGEGRVPFVSAEDIARVAFRALTDARPHNTEHLILGPELLSYDDLADILSSVLGRTIAHVKLSEAELAARMESTLGIPQDYAQMLAVLETNIKNGEEDRMNDDVEKVTGKGPRRFRDFSEASSGCWVKDS</sequence>
<dbReference type="RefSeq" id="XP_031578544.1">
    <property type="nucleotide sequence ID" value="XM_031721700.1"/>
</dbReference>
<dbReference type="KEGG" id="bgh:BDBG_04508"/>
<dbReference type="InterPro" id="IPR051604">
    <property type="entry name" value="Ergot_Alk_Oxidoreductase"/>
</dbReference>
<dbReference type="RefSeq" id="XP_031578545.1">
    <property type="nucleotide sequence ID" value="XM_031721701.1"/>
</dbReference>
<dbReference type="STRING" id="559298.A0A179UM75"/>
<dbReference type="EMBL" id="GG657456">
    <property type="protein sequence ID" value="OAT08913.1"/>
    <property type="molecule type" value="Genomic_DNA"/>
</dbReference>
<dbReference type="Proteomes" id="UP000002038">
    <property type="component" value="Unassembled WGS sequence"/>
</dbReference>
<reference evidence="9" key="2">
    <citation type="journal article" date="2015" name="PLoS Genet.">
        <title>The dynamic genome and transcriptome of the human fungal pathogen Blastomyces and close relative Emmonsia.</title>
        <authorList>
            <person name="Munoz J.F."/>
            <person name="Gauthier G.M."/>
            <person name="Desjardins C.A."/>
            <person name="Gallo J.E."/>
            <person name="Holder J."/>
            <person name="Sullivan T.D."/>
            <person name="Marty A.J."/>
            <person name="Carmen J.C."/>
            <person name="Chen Z."/>
            <person name="Ding L."/>
            <person name="Gujja S."/>
            <person name="Magrini V."/>
            <person name="Misas E."/>
            <person name="Mitreva M."/>
            <person name="Priest M."/>
            <person name="Saif S."/>
            <person name="Whiston E.A."/>
            <person name="Young S."/>
            <person name="Zeng Q."/>
            <person name="Goldman W.E."/>
            <person name="Mardis E.R."/>
            <person name="Taylor J.W."/>
            <person name="McEwen J.G."/>
            <person name="Clay O.K."/>
            <person name="Klein B.S."/>
            <person name="Cuomo C.A."/>
        </authorList>
    </citation>
    <scope>NUCLEOTIDE SEQUENCE [LARGE SCALE GENOMIC DNA]</scope>
    <source>
        <strain evidence="9">SLH14081</strain>
    </source>
</reference>
<gene>
    <name evidence="8" type="ORF">BDBG_04508</name>
</gene>
<evidence type="ECO:0000256" key="3">
    <source>
        <dbReference type="ARBA" id="ARBA00022589"/>
    </source>
</evidence>
<evidence type="ECO:0000256" key="4">
    <source>
        <dbReference type="ARBA" id="ARBA00023002"/>
    </source>
</evidence>
<dbReference type="InterPro" id="IPR019901">
    <property type="entry name" value="Ergot_alkaloid_biosynthesis"/>
</dbReference>
<evidence type="ECO:0000313" key="7">
    <source>
        <dbReference type="EMBL" id="OAT08912.1"/>
    </source>
</evidence>
<dbReference type="AlphaFoldDB" id="A0A179UM75"/>
<evidence type="ECO:0000313" key="9">
    <source>
        <dbReference type="Proteomes" id="UP000002038"/>
    </source>
</evidence>
<dbReference type="SUPFAM" id="SSF51735">
    <property type="entry name" value="NAD(P)-binding Rossmann-fold domains"/>
    <property type="match status" value="1"/>
</dbReference>
<keyword evidence="3" id="KW-0017">Alkaloid metabolism</keyword>
<feature type="domain" description="NAD(P)-binding" evidence="6">
    <location>
        <begin position="7"/>
        <end position="217"/>
    </location>
</feature>